<accession>A0ABC8RC38</accession>
<gene>
    <name evidence="2" type="ORF">ILEXP_LOCUS10197</name>
</gene>
<evidence type="ECO:0000313" key="2">
    <source>
        <dbReference type="EMBL" id="CAK9142514.1"/>
    </source>
</evidence>
<dbReference type="EMBL" id="CAUOFW020001231">
    <property type="protein sequence ID" value="CAK9142514.1"/>
    <property type="molecule type" value="Genomic_DNA"/>
</dbReference>
<dbReference type="AlphaFoldDB" id="A0ABC8RC38"/>
<feature type="compositionally biased region" description="Basic and acidic residues" evidence="1">
    <location>
        <begin position="1"/>
        <end position="10"/>
    </location>
</feature>
<dbReference type="Proteomes" id="UP001642360">
    <property type="component" value="Unassembled WGS sequence"/>
</dbReference>
<evidence type="ECO:0000313" key="3">
    <source>
        <dbReference type="Proteomes" id="UP001642360"/>
    </source>
</evidence>
<organism evidence="2 3">
    <name type="scientific">Ilex paraguariensis</name>
    <name type="common">yerba mate</name>
    <dbReference type="NCBI Taxonomy" id="185542"/>
    <lineage>
        <taxon>Eukaryota</taxon>
        <taxon>Viridiplantae</taxon>
        <taxon>Streptophyta</taxon>
        <taxon>Embryophyta</taxon>
        <taxon>Tracheophyta</taxon>
        <taxon>Spermatophyta</taxon>
        <taxon>Magnoliopsida</taxon>
        <taxon>eudicotyledons</taxon>
        <taxon>Gunneridae</taxon>
        <taxon>Pentapetalae</taxon>
        <taxon>asterids</taxon>
        <taxon>campanulids</taxon>
        <taxon>Aquifoliales</taxon>
        <taxon>Aquifoliaceae</taxon>
        <taxon>Ilex</taxon>
    </lineage>
</organism>
<feature type="compositionally biased region" description="Basic residues" evidence="1">
    <location>
        <begin position="20"/>
        <end position="33"/>
    </location>
</feature>
<feature type="region of interest" description="Disordered" evidence="1">
    <location>
        <begin position="1"/>
        <end position="67"/>
    </location>
</feature>
<sequence length="67" mass="7719">PLRVELKETDDLQDPTNKWKLQRQKYSKQKTFSKKATSITKKKSKPNAKSPKPERKLGCAFRGGSKE</sequence>
<evidence type="ECO:0000256" key="1">
    <source>
        <dbReference type="SAM" id="MobiDB-lite"/>
    </source>
</evidence>
<reference evidence="2 3" key="1">
    <citation type="submission" date="2024-02" db="EMBL/GenBank/DDBJ databases">
        <authorList>
            <person name="Vignale AGUSTIN F."/>
            <person name="Sosa J E."/>
            <person name="Modenutti C."/>
        </authorList>
    </citation>
    <scope>NUCLEOTIDE SEQUENCE [LARGE SCALE GENOMIC DNA]</scope>
</reference>
<protein>
    <submittedName>
        <fullName evidence="2">Uncharacterized protein</fullName>
    </submittedName>
</protein>
<proteinExistence type="predicted"/>
<name>A0ABC8RC38_9AQUA</name>
<feature type="non-terminal residue" evidence="2">
    <location>
        <position position="1"/>
    </location>
</feature>
<keyword evidence="3" id="KW-1185">Reference proteome</keyword>
<comment type="caution">
    <text evidence="2">The sequence shown here is derived from an EMBL/GenBank/DDBJ whole genome shotgun (WGS) entry which is preliminary data.</text>
</comment>